<dbReference type="GO" id="GO:0009403">
    <property type="term" value="P:toxin biosynthetic process"/>
    <property type="evidence" value="ECO:0007669"/>
    <property type="project" value="UniProtKB-ARBA"/>
</dbReference>
<keyword evidence="2" id="KW-0596">Phosphopantetheine</keyword>
<evidence type="ECO:0000259" key="7">
    <source>
        <dbReference type="PROSITE" id="PS50075"/>
    </source>
</evidence>
<dbReference type="Gene3D" id="3.40.50.720">
    <property type="entry name" value="NAD(P)-binding Rossmann-like Domain"/>
    <property type="match status" value="1"/>
</dbReference>
<dbReference type="InterPro" id="IPR029063">
    <property type="entry name" value="SAM-dependent_MTases_sf"/>
</dbReference>
<dbReference type="PANTHER" id="PTHR45527">
    <property type="entry name" value="NONRIBOSOMAL PEPTIDE SYNTHETASE"/>
    <property type="match status" value="1"/>
</dbReference>
<comment type="cofactor">
    <cofactor evidence="1">
        <name>pantetheine 4'-phosphate</name>
        <dbReference type="ChEBI" id="CHEBI:47942"/>
    </cofactor>
</comment>
<dbReference type="InterPro" id="IPR023213">
    <property type="entry name" value="CAT-like_dom_sf"/>
</dbReference>
<dbReference type="SUPFAM" id="SSF47336">
    <property type="entry name" value="ACP-like"/>
    <property type="match status" value="2"/>
</dbReference>
<dbReference type="GO" id="GO:0072330">
    <property type="term" value="P:monocarboxylic acid biosynthetic process"/>
    <property type="evidence" value="ECO:0007669"/>
    <property type="project" value="UniProtKB-ARBA"/>
</dbReference>
<dbReference type="Gene3D" id="3.40.50.980">
    <property type="match status" value="2"/>
</dbReference>
<dbReference type="InterPro" id="IPR000873">
    <property type="entry name" value="AMP-dep_synth/lig_dom"/>
</dbReference>
<dbReference type="Pfam" id="PF00668">
    <property type="entry name" value="Condensation"/>
    <property type="match status" value="2"/>
</dbReference>
<dbReference type="InterPro" id="IPR020845">
    <property type="entry name" value="AMP-binding_CS"/>
</dbReference>
<proteinExistence type="predicted"/>
<feature type="domain" description="Carrier" evidence="7">
    <location>
        <begin position="959"/>
        <end position="1034"/>
    </location>
</feature>
<dbReference type="FunFam" id="1.10.1200.10:FF:000016">
    <property type="entry name" value="Non-ribosomal peptide synthase"/>
    <property type="match status" value="2"/>
</dbReference>
<dbReference type="GO" id="GO:0008610">
    <property type="term" value="P:lipid biosynthetic process"/>
    <property type="evidence" value="ECO:0007669"/>
    <property type="project" value="UniProtKB-ARBA"/>
</dbReference>
<keyword evidence="5" id="KW-0808">Transferase</keyword>
<dbReference type="SMART" id="SM00823">
    <property type="entry name" value="PKS_PP"/>
    <property type="match status" value="2"/>
</dbReference>
<feature type="domain" description="Carrier" evidence="7">
    <location>
        <begin position="2422"/>
        <end position="2497"/>
    </location>
</feature>
<dbReference type="PROSITE" id="PS00455">
    <property type="entry name" value="AMP_BINDING"/>
    <property type="match status" value="1"/>
</dbReference>
<dbReference type="CDD" id="cd19540">
    <property type="entry name" value="LCL_NRPS-like"/>
    <property type="match status" value="1"/>
</dbReference>
<dbReference type="Pfam" id="PF00550">
    <property type="entry name" value="PP-binding"/>
    <property type="match status" value="2"/>
</dbReference>
<evidence type="ECO:0000256" key="5">
    <source>
        <dbReference type="ARBA" id="ARBA00022679"/>
    </source>
</evidence>
<dbReference type="InterPro" id="IPR006162">
    <property type="entry name" value="Ppantetheine_attach_site"/>
</dbReference>
<dbReference type="Pfam" id="PF08242">
    <property type="entry name" value="Methyltransf_12"/>
    <property type="match status" value="1"/>
</dbReference>
<dbReference type="InterPro" id="IPR009081">
    <property type="entry name" value="PP-bd_ACP"/>
</dbReference>
<dbReference type="GO" id="GO:0009366">
    <property type="term" value="C:enterobactin synthetase complex"/>
    <property type="evidence" value="ECO:0007669"/>
    <property type="project" value="TreeGrafter"/>
</dbReference>
<dbReference type="Gene3D" id="2.30.38.10">
    <property type="entry name" value="Luciferase, Domain 3"/>
    <property type="match status" value="1"/>
</dbReference>
<dbReference type="SUPFAM" id="SSF51735">
    <property type="entry name" value="NAD(P)-binding Rossmann-fold domains"/>
    <property type="match status" value="1"/>
</dbReference>
<dbReference type="Proteomes" id="UP001206128">
    <property type="component" value="Unassembled WGS sequence"/>
</dbReference>
<evidence type="ECO:0000256" key="6">
    <source>
        <dbReference type="ARBA" id="ARBA00022737"/>
    </source>
</evidence>
<dbReference type="Pfam" id="PF00501">
    <property type="entry name" value="AMP-binding"/>
    <property type="match status" value="2"/>
</dbReference>
<dbReference type="GO" id="GO:0031177">
    <property type="term" value="F:phosphopantetheine binding"/>
    <property type="evidence" value="ECO:0007669"/>
    <property type="project" value="InterPro"/>
</dbReference>
<dbReference type="Gene3D" id="3.40.50.12780">
    <property type="entry name" value="N-terminal domain of ligase-like"/>
    <property type="match status" value="1"/>
</dbReference>
<dbReference type="InterPro" id="IPR042099">
    <property type="entry name" value="ANL_N_sf"/>
</dbReference>
<dbReference type="InterPro" id="IPR045851">
    <property type="entry name" value="AMP-bd_C_sf"/>
</dbReference>
<evidence type="ECO:0000313" key="8">
    <source>
        <dbReference type="EMBL" id="MCP2167687.1"/>
    </source>
</evidence>
<evidence type="ECO:0000256" key="1">
    <source>
        <dbReference type="ARBA" id="ARBA00001957"/>
    </source>
</evidence>
<dbReference type="RefSeq" id="WP_253774805.1">
    <property type="nucleotide sequence ID" value="NZ_JAMTCK010000011.1"/>
</dbReference>
<dbReference type="PROSITE" id="PS50075">
    <property type="entry name" value="CARRIER"/>
    <property type="match status" value="2"/>
</dbReference>
<evidence type="ECO:0000256" key="2">
    <source>
        <dbReference type="ARBA" id="ARBA00022450"/>
    </source>
</evidence>
<keyword evidence="6" id="KW-0677">Repeat</keyword>
<gene>
    <name evidence="8" type="ORF">LX83_004560</name>
</gene>
<dbReference type="Gene3D" id="3.30.300.30">
    <property type="match status" value="3"/>
</dbReference>
<dbReference type="Pfam" id="PF07993">
    <property type="entry name" value="NAD_binding_4"/>
    <property type="match status" value="1"/>
</dbReference>
<dbReference type="GO" id="GO:0047527">
    <property type="term" value="F:2,3-dihydroxybenzoate-serine ligase activity"/>
    <property type="evidence" value="ECO:0007669"/>
    <property type="project" value="TreeGrafter"/>
</dbReference>
<dbReference type="NCBIfam" id="TIGR01733">
    <property type="entry name" value="AA-adenyl-dom"/>
    <property type="match status" value="2"/>
</dbReference>
<sequence length="2917" mass="311708">MSGTDFSPSEFPLLSGQWGIWAGQLLDPSSNAYGVTERIDVRGPLDRDAFTEAVRRVLAEAEVLRLRLVERNGTPRQVITASPDTALRFVDLTGESDPDAAAGQWIATETARGLSVLDGPLFAPALVRLADQRHVWVNHAHHIAVDGFSLSLIDARVASVYTALVTGGRPGGAGLGEYRLLCADDAAYRASQQYIVDGEFWRTRLADRPDPVNLAGRWAKHKRGVVRAGTRLSLDLAAGLRRLARAATTSPQQVLTAAVAAHLARLSGAREVVVGQMRLCRPTPALWRAPGMMANIVPIRVRVSPATSAEQLVRQVAGEAAATRPHERYRLEHIRRDFGIAAPDRPLLSPVINYLPFASDLDFAGCPGAVETLTSGPVQDLAVTIHDSAHHGLRIDFAGNAEVYDATGIADHLSRFARFLSGFVGDPRRPLARVTGRTEVGAPTAPTRHDALPAQPRPATLWALFAAQAEHTPEATALAWTTGSVSFAELRARALRWARLLRERGVGPERTVAVLLPRSPEWVTALLAVACAGGAALPIDPAHPPARTSGVVADARPHALISGEAQINQTRLPDSVELFVAHQHNLRPVAAPHAPGGRPAACRADVDHPAYVIYTSGSAGAPKGVVVTHRGIAGLVTAQADRFALGPGSRVLFFAAVGCDAAIAEVLSTLLAGATLVIPTGAEHLPGAGLAEFVAAQRVTHATLPPSVVAGMDPADHPGLGTLVVAGEACPASVVAAWAPDRRVINAYGPTETTVCATISDPLTDAGPPPIGRPLPGVRAHVLDAWLHPCPTGVAGELYLAGPALARGYLHQTALTASRFVADPFQPGARMYRTGDRARWRADGHLDYLGRTDDQINIHGLRVEPGEIAAALTDHPAVAAATVLARPDSTGRPQLAAYVVAGRNSNPDLAELRRDLAARLPRHMVPATITLLDRLPLTANGKLDRAALPAPSPHRGGAAARGPQEQILCGLFAELLGVDAVSAHDDFFALGGHSLLATRLANRGRAVFGAELSIAEVFAAPTPAALADRLTGGSARPALRPLPRPNPVPLSAAQRRLWFLHRMAGPSATYTMAALLRFAGHLDPGALRGALHDVRCRHESLRTVYPEIDGQPCQVVLDPPDAPPELPHHSVSATELPQRLTTAAQHTFDLTGQPPLRAELFTVDGGDEHVLLLLIHHIAGDGWSMAPLCRDLAAAYRARRERTTPDWPPLPVHYVDYTLWHHQLLGDATDPNSLCARQLDHWTRALANLPDRLVLPADRPRPAVSSHRGGVVSFEVDARLHQHLLDLARAHDVTLFMVLHAALAVLLTRLGAGTDIPVGSAVAGRTDTALDDLVGFFVNTLVLRTDTSGDPTVADLLHRVRAVDLAAYAHQDVPLNLVVETVNPERSAARQPLFQVMLVLQNLPEIRLDLPDLRADMEPMYLDVAKFDLGFSFIERRTPSGAADGLAAIIEYSRDLFDHATVRQCADRLVRVLTAVAADPTQRISEVDVLVPGERDRLARWGTAPAPVAPATAVDLFDAAVTRDPHAVALCAGTESLSYADLARRVARLAHCLRHRGVAPERVVAVLLPRSVDWVVAVLAVLKAGGAFLPVDPNTPARRISTLLTDIQPHAVLTTTDLAARLPDLARFGPLPVDQPAAWRAGPAHPGPDAEPPALSVDNAAYVIFTSGSTGTPKGVVVAHRGIAALITAHREHFALGPGDRVLQFAALGFDGVVAEVFSTLLNGATLVLPPGTRPVLGEELAEIVGRARVTHLLVPPSALTTLRPDQLPSLRTLVVVGEACPPATAAAWATGRRLINGYGPTETTVCATLSAPLTGQGLPPIGRPSHQLRAYVLDARLRPCPTGVAGELYVAGAGLARGYAGRAALTALRFVADPFTADGQRMYRTGDLARWRQDGQLEYVGRADDQVKIRGFRVEPGEVAAVLSQHPDVAEAAVVTRTDPAAGPQLIAYIVPTPPTGRAEQDAAEQVGQWRSVNDSLYATSGPSTWGEDFTGWVSSYDGHPIALPAMREWRSAVVDRLRALAPRRVLEIGVGSGLLLAALAPTCAEYWGSDISAAAITRLRAHLAQRPELADVVRLRTAPADDVTGLPANRFDLVVLNSTVQYFPDIAYLERVLGQAVDLLAPGGRIFLGDVRNLRTLPLLHTAVELHRPDLTADPVAVRRAIEHRIAGEEELLIDPDYFAGLPTRFTAITSVDLQLKQGWQHTELTRHRYDVVLHCHTDQVTAEQPTGAEWTWGHDAEDPAQVADLLSIHRPDRLRLVNVPNGRLAGELAAARALAEDGDVAGAVQRLHHPPLRGVDPQTWVELGRQLGYQVAVTFTGDASDGSVDVLFHADRAPLRGVEPYRPARPAVAPTRLATNPAATHRARRIAGGLRDYLRERLAEPMIPATVVGLDRFPLNANGKLDRSALPMPVLGAETRGRGARTPQEHRLCRIVADILGRSAVTVDANFFDLGGHSLLATRLVSRINEEFGTSLPVSALFHAPTVAGLSDALNQAGPARPTGPTSAQLLADTALDPAVSTAHSRPRPTSRGLDPEHVLLTGATGFLGAFLLTELLRRTRATVLCLVRAPDPASAEQRLRSALRRYHLADELPAGRLVAVPGDLEQPRLGLAPDLFDRLAEQVDVIYHNGSWVHTLHPYQRLRAANVVGTHEVLRLAAAGRITPVHYVSTMGAAIAADGSTGTVREDHRLPVALVNPNGYVSSKWVAEEMVRAARARGVPTTILRPGRVSGHTTSGAAGTSDAFWFVVRTMLGLGMAPCFAGEHTGIEVDLVPVDYVARAAVEVACSPRAPGNTFHLSSAQPVALDDILSALRRAGYRIDPVAPEEWSARLAAHLDQDDPHSADPFPVAALFAQLVPMLRAASALRFDDTNTASVLAGSAIHCPKIDDTVLRRYIDYFVASGFFPHPDGQQRRPAPG</sequence>
<dbReference type="SUPFAM" id="SSF53335">
    <property type="entry name" value="S-adenosyl-L-methionine-dependent methyltransferases"/>
    <property type="match status" value="1"/>
</dbReference>
<name>A0AAE3GG84_9PSEU</name>
<dbReference type="GO" id="GO:0016740">
    <property type="term" value="F:transferase activity"/>
    <property type="evidence" value="ECO:0007669"/>
    <property type="project" value="UniProtKB-KW"/>
</dbReference>
<reference evidence="8" key="1">
    <citation type="submission" date="2022-06" db="EMBL/GenBank/DDBJ databases">
        <title>Genomic Encyclopedia of Archaeal and Bacterial Type Strains, Phase II (KMG-II): from individual species to whole genera.</title>
        <authorList>
            <person name="Goeker M."/>
        </authorList>
    </citation>
    <scope>NUCLEOTIDE SEQUENCE</scope>
    <source>
        <strain evidence="8">DSM 43935</strain>
    </source>
</reference>
<dbReference type="Gene3D" id="3.40.50.150">
    <property type="entry name" value="Vaccinia Virus protein VP39"/>
    <property type="match status" value="1"/>
</dbReference>
<dbReference type="FunFam" id="3.40.50.980:FF:000001">
    <property type="entry name" value="Non-ribosomal peptide synthetase"/>
    <property type="match status" value="1"/>
</dbReference>
<evidence type="ECO:0000256" key="4">
    <source>
        <dbReference type="ARBA" id="ARBA00022598"/>
    </source>
</evidence>
<comment type="caution">
    <text evidence="8">The sequence shown here is derived from an EMBL/GenBank/DDBJ whole genome shotgun (WGS) entry which is preliminary data.</text>
</comment>
<dbReference type="GO" id="GO:0043041">
    <property type="term" value="P:amino acid activation for nonribosomal peptide biosynthetic process"/>
    <property type="evidence" value="ECO:0007669"/>
    <property type="project" value="TreeGrafter"/>
</dbReference>
<dbReference type="InterPro" id="IPR010071">
    <property type="entry name" value="AA_adenyl_dom"/>
</dbReference>
<dbReference type="InterPro" id="IPR036291">
    <property type="entry name" value="NAD(P)-bd_dom_sf"/>
</dbReference>
<dbReference type="InterPro" id="IPR013120">
    <property type="entry name" value="FAR_NAD-bd"/>
</dbReference>
<evidence type="ECO:0000256" key="3">
    <source>
        <dbReference type="ARBA" id="ARBA00022553"/>
    </source>
</evidence>
<keyword evidence="3" id="KW-0597">Phosphoprotein</keyword>
<dbReference type="FunFam" id="2.30.38.10:FF:000001">
    <property type="entry name" value="Non-ribosomal peptide synthetase PvdI"/>
    <property type="match status" value="2"/>
</dbReference>
<dbReference type="Gene3D" id="3.30.559.10">
    <property type="entry name" value="Chloramphenicol acetyltransferase-like domain"/>
    <property type="match status" value="2"/>
</dbReference>
<dbReference type="InterPro" id="IPR036736">
    <property type="entry name" value="ACP-like_sf"/>
</dbReference>
<protein>
    <submittedName>
        <fullName evidence="8">Amino acid adenylation domain-containing protein/thioester reductase domain-containing protein</fullName>
    </submittedName>
</protein>
<dbReference type="InterPro" id="IPR025110">
    <property type="entry name" value="AMP-bd_C"/>
</dbReference>
<dbReference type="Gene3D" id="1.10.1200.10">
    <property type="entry name" value="ACP-like"/>
    <property type="match status" value="2"/>
</dbReference>
<dbReference type="PROSITE" id="PS00012">
    <property type="entry name" value="PHOSPHOPANTETHEINE"/>
    <property type="match status" value="1"/>
</dbReference>
<dbReference type="PANTHER" id="PTHR45527:SF1">
    <property type="entry name" value="FATTY ACID SYNTHASE"/>
    <property type="match status" value="1"/>
</dbReference>
<dbReference type="NCBIfam" id="TIGR01746">
    <property type="entry name" value="Thioester-redct"/>
    <property type="match status" value="1"/>
</dbReference>
<dbReference type="Gene3D" id="3.30.559.30">
    <property type="entry name" value="Nonribosomal peptide synthetase, condensation domain"/>
    <property type="match status" value="2"/>
</dbReference>
<dbReference type="InterPro" id="IPR001242">
    <property type="entry name" value="Condensation_dom"/>
</dbReference>
<dbReference type="EMBL" id="JAMTCK010000011">
    <property type="protein sequence ID" value="MCP2167687.1"/>
    <property type="molecule type" value="Genomic_DNA"/>
</dbReference>
<keyword evidence="4" id="KW-0436">Ligase</keyword>
<dbReference type="Pfam" id="PF13193">
    <property type="entry name" value="AMP-binding_C"/>
    <property type="match status" value="2"/>
</dbReference>
<dbReference type="InterPro" id="IPR010080">
    <property type="entry name" value="Thioester_reductase-like_dom"/>
</dbReference>
<evidence type="ECO:0000313" key="9">
    <source>
        <dbReference type="Proteomes" id="UP001206128"/>
    </source>
</evidence>
<dbReference type="FunFam" id="3.30.559.30:FF:000001">
    <property type="entry name" value="Non-ribosomal peptide synthetase"/>
    <property type="match status" value="1"/>
</dbReference>
<dbReference type="CDD" id="cd02440">
    <property type="entry name" value="AdoMet_MTases"/>
    <property type="match status" value="1"/>
</dbReference>
<accession>A0AAE3GG84</accession>
<dbReference type="InterPro" id="IPR013217">
    <property type="entry name" value="Methyltransf_12"/>
</dbReference>
<dbReference type="SUPFAM" id="SSF52777">
    <property type="entry name" value="CoA-dependent acyltransferases"/>
    <property type="match status" value="4"/>
</dbReference>
<dbReference type="CDD" id="cd05235">
    <property type="entry name" value="SDR_e1"/>
    <property type="match status" value="1"/>
</dbReference>
<dbReference type="SUPFAM" id="SSF56801">
    <property type="entry name" value="Acetyl-CoA synthetase-like"/>
    <property type="match status" value="2"/>
</dbReference>
<dbReference type="GO" id="GO:0009239">
    <property type="term" value="P:enterobactin biosynthetic process"/>
    <property type="evidence" value="ECO:0007669"/>
    <property type="project" value="TreeGrafter"/>
</dbReference>
<organism evidence="8 9">
    <name type="scientific">Goodfellowiella coeruleoviolacea</name>
    <dbReference type="NCBI Taxonomy" id="334858"/>
    <lineage>
        <taxon>Bacteria</taxon>
        <taxon>Bacillati</taxon>
        <taxon>Actinomycetota</taxon>
        <taxon>Actinomycetes</taxon>
        <taxon>Pseudonocardiales</taxon>
        <taxon>Pseudonocardiaceae</taxon>
        <taxon>Goodfellowiella</taxon>
    </lineage>
</organism>
<dbReference type="FunFam" id="3.40.50.12780:FF:000012">
    <property type="entry name" value="Non-ribosomal peptide synthetase"/>
    <property type="match status" value="2"/>
</dbReference>
<dbReference type="GO" id="GO:0005829">
    <property type="term" value="C:cytosol"/>
    <property type="evidence" value="ECO:0007669"/>
    <property type="project" value="TreeGrafter"/>
</dbReference>
<keyword evidence="9" id="KW-1185">Reference proteome</keyword>
<dbReference type="InterPro" id="IPR020806">
    <property type="entry name" value="PKS_PP-bd"/>
</dbReference>